<dbReference type="AlphaFoldDB" id="A0AAW0TVS9"/>
<sequence length="71" mass="7791">MSNVSGEVLPVEPRVLPERSCVESHPVSCGGCVDVWVLPWNAPVWIILASCLPYHYPNPPSKSPGKCRDSF</sequence>
<accession>A0AAW0TVS9</accession>
<evidence type="ECO:0000313" key="1">
    <source>
        <dbReference type="EMBL" id="KAK8390697.1"/>
    </source>
</evidence>
<protein>
    <submittedName>
        <fullName evidence="1">Uncharacterized protein</fullName>
    </submittedName>
</protein>
<keyword evidence="2" id="KW-1185">Reference proteome</keyword>
<name>A0AAW0TVS9_SCYPA</name>
<proteinExistence type="predicted"/>
<dbReference type="EMBL" id="JARAKH010000025">
    <property type="protein sequence ID" value="KAK8390697.1"/>
    <property type="molecule type" value="Genomic_DNA"/>
</dbReference>
<organism evidence="1 2">
    <name type="scientific">Scylla paramamosain</name>
    <name type="common">Mud crab</name>
    <dbReference type="NCBI Taxonomy" id="85552"/>
    <lineage>
        <taxon>Eukaryota</taxon>
        <taxon>Metazoa</taxon>
        <taxon>Ecdysozoa</taxon>
        <taxon>Arthropoda</taxon>
        <taxon>Crustacea</taxon>
        <taxon>Multicrustacea</taxon>
        <taxon>Malacostraca</taxon>
        <taxon>Eumalacostraca</taxon>
        <taxon>Eucarida</taxon>
        <taxon>Decapoda</taxon>
        <taxon>Pleocyemata</taxon>
        <taxon>Brachyura</taxon>
        <taxon>Eubrachyura</taxon>
        <taxon>Portunoidea</taxon>
        <taxon>Portunidae</taxon>
        <taxon>Portuninae</taxon>
        <taxon>Scylla</taxon>
    </lineage>
</organism>
<gene>
    <name evidence="1" type="ORF">O3P69_010422</name>
</gene>
<dbReference type="Proteomes" id="UP001487740">
    <property type="component" value="Unassembled WGS sequence"/>
</dbReference>
<evidence type="ECO:0000313" key="2">
    <source>
        <dbReference type="Proteomes" id="UP001487740"/>
    </source>
</evidence>
<reference evidence="1 2" key="1">
    <citation type="submission" date="2023-03" db="EMBL/GenBank/DDBJ databases">
        <title>High-quality genome of Scylla paramamosain provides insights in environmental adaptation.</title>
        <authorList>
            <person name="Zhang L."/>
        </authorList>
    </citation>
    <scope>NUCLEOTIDE SEQUENCE [LARGE SCALE GENOMIC DNA]</scope>
    <source>
        <strain evidence="1">LZ_2023a</strain>
        <tissue evidence="1">Muscle</tissue>
    </source>
</reference>
<comment type="caution">
    <text evidence="1">The sequence shown here is derived from an EMBL/GenBank/DDBJ whole genome shotgun (WGS) entry which is preliminary data.</text>
</comment>